<dbReference type="InterPro" id="IPR006311">
    <property type="entry name" value="TAT_signal"/>
</dbReference>
<reference evidence="2 3" key="1">
    <citation type="submission" date="2023-07" db="EMBL/GenBank/DDBJ databases">
        <title>Genomic Encyclopedia of Type Strains, Phase IV (KMG-IV): sequencing the most valuable type-strain genomes for metagenomic binning, comparative biology and taxonomic classification.</title>
        <authorList>
            <person name="Goeker M."/>
        </authorList>
    </citation>
    <scope>NUCLEOTIDE SEQUENCE [LARGE SCALE GENOMIC DNA]</scope>
    <source>
        <strain evidence="2 3">B1-1</strain>
    </source>
</reference>
<organism evidence="2 3">
    <name type="scientific">Kaistia geumhonensis</name>
    <dbReference type="NCBI Taxonomy" id="410839"/>
    <lineage>
        <taxon>Bacteria</taxon>
        <taxon>Pseudomonadati</taxon>
        <taxon>Pseudomonadota</taxon>
        <taxon>Alphaproteobacteria</taxon>
        <taxon>Hyphomicrobiales</taxon>
        <taxon>Kaistiaceae</taxon>
        <taxon>Kaistia</taxon>
    </lineage>
</organism>
<evidence type="ECO:0000256" key="1">
    <source>
        <dbReference type="SAM" id="SignalP"/>
    </source>
</evidence>
<dbReference type="PROSITE" id="PS51318">
    <property type="entry name" value="TAT"/>
    <property type="match status" value="1"/>
</dbReference>
<accession>A0ABU0M2Z6</accession>
<comment type="caution">
    <text evidence="2">The sequence shown here is derived from an EMBL/GenBank/DDBJ whole genome shotgun (WGS) entry which is preliminary data.</text>
</comment>
<evidence type="ECO:0000313" key="3">
    <source>
        <dbReference type="Proteomes" id="UP001223743"/>
    </source>
</evidence>
<proteinExistence type="predicted"/>
<dbReference type="Proteomes" id="UP001223743">
    <property type="component" value="Unassembled WGS sequence"/>
</dbReference>
<protein>
    <submittedName>
        <fullName evidence="2">Uncharacterized protein</fullName>
    </submittedName>
</protein>
<evidence type="ECO:0000313" key="2">
    <source>
        <dbReference type="EMBL" id="MDQ0515324.1"/>
    </source>
</evidence>
<keyword evidence="1" id="KW-0732">Signal</keyword>
<dbReference type="EMBL" id="JAUSWJ010000001">
    <property type="protein sequence ID" value="MDQ0515324.1"/>
    <property type="molecule type" value="Genomic_DNA"/>
</dbReference>
<sequence length="131" mass="13678">MTTTTRRFTRLAAAAIAAAAVFGPAAAFAAKDPACKQTRWSLQVPQGMSEGEAVIIQSPENHVWRVGVGGVPADAMLIIEYRSTVGSKGEVVLNSGAAELVEGATVTMRLKRDTSTKGVAVAGTWNMKCGK</sequence>
<keyword evidence="3" id="KW-1185">Reference proteome</keyword>
<gene>
    <name evidence="2" type="ORF">QO015_000937</name>
</gene>
<feature type="chain" id="PRO_5046195208" evidence="1">
    <location>
        <begin position="30"/>
        <end position="131"/>
    </location>
</feature>
<dbReference type="RefSeq" id="WP_266281130.1">
    <property type="nucleotide sequence ID" value="NZ_JAPKNF010000001.1"/>
</dbReference>
<name>A0ABU0M2Z6_9HYPH</name>
<feature type="signal peptide" evidence="1">
    <location>
        <begin position="1"/>
        <end position="29"/>
    </location>
</feature>